<dbReference type="SUPFAM" id="SSF103515">
    <property type="entry name" value="Autotransporter"/>
    <property type="match status" value="1"/>
</dbReference>
<dbReference type="SUPFAM" id="SSF51126">
    <property type="entry name" value="Pectin lyase-like"/>
    <property type="match status" value="1"/>
</dbReference>
<name>A0A2M6URN9_9HYPH</name>
<dbReference type="SMART" id="SM00869">
    <property type="entry name" value="Autotransporter"/>
    <property type="match status" value="1"/>
</dbReference>
<dbReference type="NCBIfam" id="TIGR01414">
    <property type="entry name" value="autotrans_barl"/>
    <property type="match status" value="1"/>
</dbReference>
<reference evidence="3 4" key="1">
    <citation type="submission" date="2017-06" db="EMBL/GenBank/DDBJ databases">
        <title>Draft genome of Bartonella tribocorum strain L103, isolated from a rodent in Laos.</title>
        <authorList>
            <person name="Hadjadj L."/>
            <person name="Jiyipong T."/>
            <person name="Morand S."/>
            <person name="Diene S.M."/>
            <person name="Rolain J.-M."/>
        </authorList>
    </citation>
    <scope>NUCLEOTIDE SEQUENCE [LARGE SCALE GENOMIC DNA]</scope>
    <source>
        <strain evidence="3 4">L103</strain>
    </source>
</reference>
<gene>
    <name evidence="3" type="ORF">CER18_05380</name>
</gene>
<dbReference type="PROSITE" id="PS51208">
    <property type="entry name" value="AUTOTRANSPORTER"/>
    <property type="match status" value="1"/>
</dbReference>
<evidence type="ECO:0000259" key="2">
    <source>
        <dbReference type="PROSITE" id="PS51208"/>
    </source>
</evidence>
<dbReference type="Pfam" id="PF03797">
    <property type="entry name" value="Autotransporter"/>
    <property type="match status" value="1"/>
</dbReference>
<feature type="signal peptide" evidence="1">
    <location>
        <begin position="1"/>
        <end position="29"/>
    </location>
</feature>
<dbReference type="InterPro" id="IPR005546">
    <property type="entry name" value="Autotransporte_beta"/>
</dbReference>
<sequence>MIKVLQRHVCVCSLTASIFFFAHTMGVNAEDYKPSCNSLFKSYSCDTVNSSKTIERSDQEYVKGLDTSLKNVVSISQSNNTVIELKKGKGGEGTSKISGTLEFNKSEKITSAVIVSKDENISFKKISVTGSGEKEKGKNGNVLRSVFGVKQGGFLFVDDGEIHVTDVHGIAIESANPVFQERSFKLRDNSMSLVSFENSKIVLKGHGAHGLHFRGNPSQYEYHEGELLTSLGEIRFKKTNLHVPNGTAIYSDDARRYPYITASEGSHIFADRLLDVKNNSFVALDAYASFLTGGAQVEKGSYGSVELFNQSQWTVRADKNALKKNGKDPYFVDSSVSFVRLIDSSIFFGKPQNGYYQRLHVGSVEAQSSDYAYVAGGNARLYINAQLAANGKNKEVNADTLVIYGDVYGKTKVYIVNPSVTLGKGKTLQVKNGDRHNTSIIQVYGKAAEDSFKLATDYVALRGAPYRYSLRAYGPTSSLGQAKEENKFAKGTSAKHNGDFWDYRLEAEYVQPSSQKPSSQVKKIVSHRRVSRSIGFHGHHNSVLADHDTSVLYSEEGVKAVVPQVPTYLLMPNALFQVGLMDMNNHNKQLETLHTTFGRTTAGALGENGKNSAFFAQGYGGSYRYVSDLSELEYGYSGNLNYNAIKASLLLSTVEDTHHSLNFGIMGSYGKISLHPQDVEESKKSTFDKWSITAYSSIQHDTGFYIDGLFSYGLFKGDVQTKARGKTTTLKGTPLSASVIAGKSFITGHKGLIFDPQVQVVYQNLRFDKASDVDGFDIEMGKLDQWVMRVGGRLSKMLAAFEEGQVVSFNGKLHLTNSFGGKQRVRFGDEFQLGAFGSSLETGLGLNAQLSSDFALHGDVTYQHCLRKAGFSGMIFSGGLRYRF</sequence>
<dbReference type="OrthoDB" id="7922675at2"/>
<feature type="domain" description="Autotransporter" evidence="2">
    <location>
        <begin position="607"/>
        <end position="884"/>
    </location>
</feature>
<dbReference type="Proteomes" id="UP000229839">
    <property type="component" value="Unassembled WGS sequence"/>
</dbReference>
<dbReference type="EMBL" id="NJGE01000011">
    <property type="protein sequence ID" value="PIT68849.1"/>
    <property type="molecule type" value="Genomic_DNA"/>
</dbReference>
<organism evidence="3 4">
    <name type="scientific">Bartonella tribocorum</name>
    <dbReference type="NCBI Taxonomy" id="85701"/>
    <lineage>
        <taxon>Bacteria</taxon>
        <taxon>Pseudomonadati</taxon>
        <taxon>Pseudomonadota</taxon>
        <taxon>Alphaproteobacteria</taxon>
        <taxon>Hyphomicrobiales</taxon>
        <taxon>Bartonellaceae</taxon>
        <taxon>Bartonella</taxon>
    </lineage>
</organism>
<evidence type="ECO:0000256" key="1">
    <source>
        <dbReference type="SAM" id="SignalP"/>
    </source>
</evidence>
<protein>
    <submittedName>
        <fullName evidence="3">Autotransporter outer membrane beta-barrel domain-containing protein</fullName>
    </submittedName>
</protein>
<keyword evidence="1" id="KW-0732">Signal</keyword>
<dbReference type="RefSeq" id="WP_100129051.1">
    <property type="nucleotide sequence ID" value="NZ_CADDYI010000012.1"/>
</dbReference>
<accession>A0A2M6URN9</accession>
<dbReference type="InterPro" id="IPR006315">
    <property type="entry name" value="OM_autotransptr_brl_dom"/>
</dbReference>
<proteinExistence type="predicted"/>
<dbReference type="InterPro" id="IPR036709">
    <property type="entry name" value="Autotransporte_beta_dom_sf"/>
</dbReference>
<dbReference type="AlphaFoldDB" id="A0A2M6URN9"/>
<comment type="caution">
    <text evidence="3">The sequence shown here is derived from an EMBL/GenBank/DDBJ whole genome shotgun (WGS) entry which is preliminary data.</text>
</comment>
<evidence type="ECO:0000313" key="3">
    <source>
        <dbReference type="EMBL" id="PIT68849.1"/>
    </source>
</evidence>
<dbReference type="GO" id="GO:0019867">
    <property type="term" value="C:outer membrane"/>
    <property type="evidence" value="ECO:0007669"/>
    <property type="project" value="InterPro"/>
</dbReference>
<dbReference type="InterPro" id="IPR011050">
    <property type="entry name" value="Pectin_lyase_fold/virulence"/>
</dbReference>
<feature type="chain" id="PRO_5014617432" evidence="1">
    <location>
        <begin position="30"/>
        <end position="884"/>
    </location>
</feature>
<evidence type="ECO:0000313" key="4">
    <source>
        <dbReference type="Proteomes" id="UP000229839"/>
    </source>
</evidence>
<dbReference type="Gene3D" id="2.40.128.130">
    <property type="entry name" value="Autotransporter beta-domain"/>
    <property type="match status" value="1"/>
</dbReference>